<gene>
    <name evidence="3" type="ORF">BES08_22775</name>
    <name evidence="4" type="ORF">BV97_04173</name>
</gene>
<feature type="domain" description="Endonuclease/exonuclease/phosphatase" evidence="2">
    <location>
        <begin position="46"/>
        <end position="247"/>
    </location>
</feature>
<dbReference type="GO" id="GO:0004527">
    <property type="term" value="F:exonuclease activity"/>
    <property type="evidence" value="ECO:0007669"/>
    <property type="project" value="UniProtKB-KW"/>
</dbReference>
<dbReference type="OrthoDB" id="7181414at2"/>
<keyword evidence="4" id="KW-0255">Endonuclease</keyword>
<keyword evidence="4" id="KW-0378">Hydrolase</keyword>
<dbReference type="InterPro" id="IPR038772">
    <property type="entry name" value="Sph/SMPD2-like"/>
</dbReference>
<dbReference type="Pfam" id="PF03372">
    <property type="entry name" value="Exo_endo_phos"/>
    <property type="match status" value="1"/>
</dbReference>
<dbReference type="GO" id="GO:0004519">
    <property type="term" value="F:endonuclease activity"/>
    <property type="evidence" value="ECO:0007669"/>
    <property type="project" value="UniProtKB-KW"/>
</dbReference>
<dbReference type="PANTHER" id="PTHR16320:SF23">
    <property type="entry name" value="SPHINGOMYELINASE C 1"/>
    <property type="match status" value="1"/>
</dbReference>
<dbReference type="Proteomes" id="UP000094626">
    <property type="component" value="Plasmid pSA1"/>
</dbReference>
<dbReference type="GO" id="GO:0004767">
    <property type="term" value="F:sphingomyelin phosphodiesterase activity"/>
    <property type="evidence" value="ECO:0007669"/>
    <property type="project" value="InterPro"/>
</dbReference>
<feature type="signal peptide" evidence="1">
    <location>
        <begin position="1"/>
        <end position="26"/>
    </location>
</feature>
<dbReference type="EMBL" id="CP017076">
    <property type="protein sequence ID" value="AOR79621.1"/>
    <property type="molecule type" value="Genomic_DNA"/>
</dbReference>
<dbReference type="RefSeq" id="WP_036528381.1">
    <property type="nucleotide sequence ID" value="NZ_CP017076.1"/>
</dbReference>
<evidence type="ECO:0000313" key="5">
    <source>
        <dbReference type="Proteomes" id="UP000024329"/>
    </source>
</evidence>
<accession>A0A031JQW3</accession>
<dbReference type="eggNOG" id="COG3568">
    <property type="taxonomic scope" value="Bacteria"/>
</dbReference>
<keyword evidence="4" id="KW-0269">Exonuclease</keyword>
<evidence type="ECO:0000313" key="6">
    <source>
        <dbReference type="Proteomes" id="UP000094626"/>
    </source>
</evidence>
<evidence type="ECO:0000259" key="2">
    <source>
        <dbReference type="Pfam" id="PF03372"/>
    </source>
</evidence>
<dbReference type="Gene3D" id="3.60.10.10">
    <property type="entry name" value="Endonuclease/exonuclease/phosphatase"/>
    <property type="match status" value="1"/>
</dbReference>
<sequence>MKRLRMLTVATLAGILALNLSLPSPAAVSPEPVHARPHVAGELSVMTYNVKGLPFPAAYGRAGKLTEIGQRLGYLRRAGVQPHVVLLQEAFIPEAKAIAQAAGYAHVALGPQISDVRSAPTDLAAGASWIKGESLGKWVDSGLVILSDYPIVRTRKMAFPADMCAGFDCLAAKGVLLAWIKVPGHDGPVAIADTHLNSRKASGVDVNRANTAYALQVAAARNFIRANVQADTDIIFGGDFNLGHDPNRVAAEEAEGGIVPGAREATSLANSIDTTGMAARDRTAILSRAKDKQYFRAGTDEGLALRDLEVPFGIGNGGTELSDHLGFVASYAVR</sequence>
<keyword evidence="4" id="KW-0540">Nuclease</keyword>
<keyword evidence="1" id="KW-0732">Signal</keyword>
<organism evidence="4 5">
    <name type="scientific">Novosphingobium resinovorum</name>
    <dbReference type="NCBI Taxonomy" id="158500"/>
    <lineage>
        <taxon>Bacteria</taxon>
        <taxon>Pseudomonadati</taxon>
        <taxon>Pseudomonadota</taxon>
        <taxon>Alphaproteobacteria</taxon>
        <taxon>Sphingomonadales</taxon>
        <taxon>Sphingomonadaceae</taxon>
        <taxon>Novosphingobium</taxon>
    </lineage>
</organism>
<feature type="chain" id="PRO_5014496841" evidence="1">
    <location>
        <begin position="27"/>
        <end position="334"/>
    </location>
</feature>
<dbReference type="Proteomes" id="UP000024329">
    <property type="component" value="Unassembled WGS sequence"/>
</dbReference>
<evidence type="ECO:0000313" key="3">
    <source>
        <dbReference type="EMBL" id="AOR79621.1"/>
    </source>
</evidence>
<dbReference type="SUPFAM" id="SSF56219">
    <property type="entry name" value="DNase I-like"/>
    <property type="match status" value="1"/>
</dbReference>
<dbReference type="AlphaFoldDB" id="A0A031JQW3"/>
<keyword evidence="6" id="KW-1185">Reference proteome</keyword>
<reference evidence="3" key="2">
    <citation type="submission" date="2016-08" db="EMBL/GenBank/DDBJ databases">
        <authorList>
            <person name="Seilhamer J.J."/>
        </authorList>
    </citation>
    <scope>NUCLEOTIDE SEQUENCE [LARGE SCALE GENOMIC DNA]</scope>
    <source>
        <strain evidence="3">SA1</strain>
        <plasmid evidence="3">pSA1</plasmid>
    </source>
</reference>
<dbReference type="InterPro" id="IPR036691">
    <property type="entry name" value="Endo/exonu/phosph_ase_sf"/>
</dbReference>
<protein>
    <submittedName>
        <fullName evidence="3 4">Endonuclease</fullName>
    </submittedName>
</protein>
<dbReference type="KEGG" id="nre:BES08_22775"/>
<dbReference type="EMBL" id="JFYZ01000028">
    <property type="protein sequence ID" value="EZP79284.1"/>
    <property type="molecule type" value="Genomic_DNA"/>
</dbReference>
<evidence type="ECO:0000256" key="1">
    <source>
        <dbReference type="SAM" id="SignalP"/>
    </source>
</evidence>
<name>A0A031JQW3_9SPHN</name>
<keyword evidence="3" id="KW-0614">Plasmid</keyword>
<dbReference type="PATRIC" id="fig|158500.4.peg.4242"/>
<dbReference type="PANTHER" id="PTHR16320">
    <property type="entry name" value="SPHINGOMYELINASE FAMILY MEMBER"/>
    <property type="match status" value="1"/>
</dbReference>
<evidence type="ECO:0000313" key="4">
    <source>
        <dbReference type="EMBL" id="EZP79284.1"/>
    </source>
</evidence>
<proteinExistence type="predicted"/>
<geneLocation type="plasmid" evidence="3 6">
    <name>pSA1</name>
</geneLocation>
<dbReference type="InterPro" id="IPR005135">
    <property type="entry name" value="Endo/exonuclease/phosphatase"/>
</dbReference>
<reference evidence="4 5" key="1">
    <citation type="submission" date="2014-03" db="EMBL/GenBank/DDBJ databases">
        <title>Whole genome sequence of Novosphingobium resinovorum KF1.</title>
        <authorList>
            <person name="Gan H.M."/>
            <person name="Gan H.Y."/>
            <person name="Chew T.H."/>
            <person name="Savka M.A."/>
        </authorList>
    </citation>
    <scope>NUCLEOTIDE SEQUENCE [LARGE SCALE GENOMIC DNA]</scope>
    <source>
        <strain evidence="4 5">KF1</strain>
    </source>
</reference>
<reference evidence="6" key="3">
    <citation type="journal article" date="2017" name="J. Biotechnol.">
        <title>Complete genome sequence of Novosphingobium resinovorum SA1, a versatile xenobiotic-degrading bacterium capable of utilizing sulfanilic acid.</title>
        <authorList>
            <person name="Hegedus B."/>
            <person name="Kos P.B."/>
            <person name="Balint B."/>
            <person name="Maroti G."/>
            <person name="Gan H.M."/>
            <person name="Perei K."/>
            <person name="Rakhely G."/>
        </authorList>
    </citation>
    <scope>NUCLEOTIDE SEQUENCE [LARGE SCALE GENOMIC DNA]</scope>
    <source>
        <strain evidence="6">SA1</strain>
    </source>
</reference>